<name>A0A562E3D4_RHORH</name>
<dbReference type="InterPro" id="IPR001647">
    <property type="entry name" value="HTH_TetR"/>
</dbReference>
<feature type="compositionally biased region" description="Low complexity" evidence="5">
    <location>
        <begin position="216"/>
        <end position="227"/>
    </location>
</feature>
<dbReference type="EMBL" id="VLJT01000022">
    <property type="protein sequence ID" value="TWH16449.1"/>
    <property type="molecule type" value="Genomic_DNA"/>
</dbReference>
<dbReference type="GO" id="GO:0003700">
    <property type="term" value="F:DNA-binding transcription factor activity"/>
    <property type="evidence" value="ECO:0007669"/>
    <property type="project" value="TreeGrafter"/>
</dbReference>
<dbReference type="InterPro" id="IPR036271">
    <property type="entry name" value="Tet_transcr_reg_TetR-rel_C_sf"/>
</dbReference>
<evidence type="ECO:0000313" key="8">
    <source>
        <dbReference type="Proteomes" id="UP000317573"/>
    </source>
</evidence>
<dbReference type="InterPro" id="IPR050109">
    <property type="entry name" value="HTH-type_TetR-like_transc_reg"/>
</dbReference>
<evidence type="ECO:0000313" key="7">
    <source>
        <dbReference type="EMBL" id="TWH16449.1"/>
    </source>
</evidence>
<feature type="domain" description="HTH tetR-type" evidence="6">
    <location>
        <begin position="17"/>
        <end position="77"/>
    </location>
</feature>
<gene>
    <name evidence="7" type="ORF">L618_002400000530</name>
</gene>
<dbReference type="AlphaFoldDB" id="A0A562E3D4"/>
<feature type="region of interest" description="Disordered" evidence="5">
    <location>
        <begin position="208"/>
        <end position="227"/>
    </location>
</feature>
<keyword evidence="3" id="KW-0804">Transcription</keyword>
<keyword evidence="2 4" id="KW-0238">DNA-binding</keyword>
<dbReference type="SUPFAM" id="SSF46689">
    <property type="entry name" value="Homeodomain-like"/>
    <property type="match status" value="1"/>
</dbReference>
<evidence type="ECO:0000256" key="2">
    <source>
        <dbReference type="ARBA" id="ARBA00023125"/>
    </source>
</evidence>
<accession>A0A562E3D4</accession>
<dbReference type="SUPFAM" id="SSF48498">
    <property type="entry name" value="Tetracyclin repressor-like, C-terminal domain"/>
    <property type="match status" value="1"/>
</dbReference>
<organism evidence="7 8">
    <name type="scientific">Rhodococcus rhodochrous J45</name>
    <dbReference type="NCBI Taxonomy" id="935266"/>
    <lineage>
        <taxon>Bacteria</taxon>
        <taxon>Bacillati</taxon>
        <taxon>Actinomycetota</taxon>
        <taxon>Actinomycetes</taxon>
        <taxon>Mycobacteriales</taxon>
        <taxon>Nocardiaceae</taxon>
        <taxon>Rhodococcus</taxon>
    </lineage>
</organism>
<dbReference type="Proteomes" id="UP000317573">
    <property type="component" value="Unassembled WGS sequence"/>
</dbReference>
<evidence type="ECO:0000256" key="3">
    <source>
        <dbReference type="ARBA" id="ARBA00023163"/>
    </source>
</evidence>
<protein>
    <submittedName>
        <fullName evidence="7">TetR family transcriptional regulator</fullName>
    </submittedName>
</protein>
<dbReference type="InterPro" id="IPR011075">
    <property type="entry name" value="TetR_C"/>
</dbReference>
<dbReference type="PANTHER" id="PTHR30055">
    <property type="entry name" value="HTH-TYPE TRANSCRIPTIONAL REGULATOR RUTR"/>
    <property type="match status" value="1"/>
</dbReference>
<dbReference type="PANTHER" id="PTHR30055:SF148">
    <property type="entry name" value="TETR-FAMILY TRANSCRIPTIONAL REGULATOR"/>
    <property type="match status" value="1"/>
</dbReference>
<dbReference type="Pfam" id="PF00440">
    <property type="entry name" value="TetR_N"/>
    <property type="match status" value="1"/>
</dbReference>
<reference evidence="7 8" key="1">
    <citation type="submission" date="2019-07" db="EMBL/GenBank/DDBJ databases">
        <title>Genome sequencing of lignin-degrading bacterial isolates.</title>
        <authorList>
            <person name="Gladden J."/>
        </authorList>
    </citation>
    <scope>NUCLEOTIDE SEQUENCE [LARGE SCALE GENOMIC DNA]</scope>
    <source>
        <strain evidence="7 8">J45</strain>
    </source>
</reference>
<dbReference type="Pfam" id="PF16859">
    <property type="entry name" value="TetR_C_11"/>
    <property type="match status" value="1"/>
</dbReference>
<dbReference type="PRINTS" id="PR00455">
    <property type="entry name" value="HTHTETR"/>
</dbReference>
<evidence type="ECO:0000256" key="4">
    <source>
        <dbReference type="PROSITE-ProRule" id="PRU00335"/>
    </source>
</evidence>
<evidence type="ECO:0000256" key="1">
    <source>
        <dbReference type="ARBA" id="ARBA00023015"/>
    </source>
</evidence>
<dbReference type="InterPro" id="IPR009057">
    <property type="entry name" value="Homeodomain-like_sf"/>
</dbReference>
<proteinExistence type="predicted"/>
<keyword evidence="1" id="KW-0805">Transcription regulation</keyword>
<evidence type="ECO:0000259" key="6">
    <source>
        <dbReference type="PROSITE" id="PS50977"/>
    </source>
</evidence>
<sequence>MSYLNEPPAQRGRPRDAELERRITTTVLELLAEEGYEGVTFEAVARRCQASKATLYRRWPSKRDMVLAAVKDAPAHPSAVPLRRGDTLRDDLLMLAQRLSLTMSATDSNAAFMLLHAGLEDPELCDAIEETVGPTGARLPQAVLDDAVARGELPSGAQPFAYEEVVGTVLLLRRANGLTVDDTYLEALVDTVIIPALTASAGRTDLPAGIFSGHPETSTTTTTTETP</sequence>
<dbReference type="PROSITE" id="PS50977">
    <property type="entry name" value="HTH_TETR_2"/>
    <property type="match status" value="1"/>
</dbReference>
<dbReference type="Gene3D" id="1.10.357.10">
    <property type="entry name" value="Tetracycline Repressor, domain 2"/>
    <property type="match status" value="1"/>
</dbReference>
<dbReference type="RefSeq" id="WP_145692037.1">
    <property type="nucleotide sequence ID" value="NZ_VLJT01000022.1"/>
</dbReference>
<feature type="DNA-binding region" description="H-T-H motif" evidence="4">
    <location>
        <begin position="40"/>
        <end position="59"/>
    </location>
</feature>
<evidence type="ECO:0000256" key="5">
    <source>
        <dbReference type="SAM" id="MobiDB-lite"/>
    </source>
</evidence>
<comment type="caution">
    <text evidence="7">The sequence shown here is derived from an EMBL/GenBank/DDBJ whole genome shotgun (WGS) entry which is preliminary data.</text>
</comment>
<dbReference type="GO" id="GO:0000976">
    <property type="term" value="F:transcription cis-regulatory region binding"/>
    <property type="evidence" value="ECO:0007669"/>
    <property type="project" value="TreeGrafter"/>
</dbReference>
<dbReference type="Gene3D" id="1.10.10.60">
    <property type="entry name" value="Homeodomain-like"/>
    <property type="match status" value="1"/>
</dbReference>